<gene>
    <name evidence="2" type="ORF">FDP22_12020</name>
</gene>
<dbReference type="AlphaFoldDB" id="A0A5B8G093"/>
<dbReference type="Pfam" id="PF16917">
    <property type="entry name" value="BPL_LplA_LipB_2"/>
    <property type="match status" value="1"/>
</dbReference>
<reference evidence="2 3" key="1">
    <citation type="submission" date="2019-06" db="EMBL/GenBank/DDBJ databases">
        <title>Genome sequence of Rhodobacteraceae bacterium D4M1.</title>
        <authorList>
            <person name="Cao J."/>
        </authorList>
    </citation>
    <scope>NUCLEOTIDE SEQUENCE [LARGE SCALE GENOMIC DNA]</scope>
    <source>
        <strain evidence="2 3">D4M1</strain>
    </source>
</reference>
<evidence type="ECO:0000259" key="1">
    <source>
        <dbReference type="Pfam" id="PF16917"/>
    </source>
</evidence>
<dbReference type="SUPFAM" id="SSF55681">
    <property type="entry name" value="Class II aaRS and biotin synthetases"/>
    <property type="match status" value="1"/>
</dbReference>
<evidence type="ECO:0000313" key="3">
    <source>
        <dbReference type="Proteomes" id="UP000305888"/>
    </source>
</evidence>
<keyword evidence="3" id="KW-1185">Reference proteome</keyword>
<sequence>MEGALADDSPRLPEEEPAFPPLLRASAVPAGADPLARAVAAAVAGVEAGTVFWSGAEEALEAAVVFAPECPLREAMAMVPAVATGLAEALGALAPPEVGMTFSWPDGILVNGALCGVLRAEASTRAPETVPDWLVVAVTLQISPLSDQPGRTPGITALAEEGCGDIGRRALLEALGRHMLVWVHDWLEDGPRGLSAAWWGRMEGRATSAAHPVSRLRHAGAAVEGRVLGLDESFGLVLGTQAGSLALPLAAMLDHPRPWPDPEALA</sequence>
<dbReference type="OrthoDB" id="7657788at2"/>
<proteinExistence type="predicted"/>
<feature type="domain" description="BPL/LPL catalytic" evidence="1">
    <location>
        <begin position="19"/>
        <end position="199"/>
    </location>
</feature>
<protein>
    <recommendedName>
        <fullName evidence="1">BPL/LPL catalytic domain-containing protein</fullName>
    </recommendedName>
</protein>
<dbReference type="EMBL" id="CP040818">
    <property type="protein sequence ID" value="QDL92442.1"/>
    <property type="molecule type" value="Genomic_DNA"/>
</dbReference>
<dbReference type="Proteomes" id="UP000305888">
    <property type="component" value="Chromosome"/>
</dbReference>
<accession>A0A5B8G093</accession>
<organism evidence="2 3">
    <name type="scientific">Paroceanicella profunda</name>
    <dbReference type="NCBI Taxonomy" id="2579971"/>
    <lineage>
        <taxon>Bacteria</taxon>
        <taxon>Pseudomonadati</taxon>
        <taxon>Pseudomonadota</taxon>
        <taxon>Alphaproteobacteria</taxon>
        <taxon>Rhodobacterales</taxon>
        <taxon>Paracoccaceae</taxon>
        <taxon>Paroceanicella</taxon>
    </lineage>
</organism>
<name>A0A5B8G093_9RHOB</name>
<dbReference type="RefSeq" id="WP_138573277.1">
    <property type="nucleotide sequence ID" value="NZ_CP040818.1"/>
</dbReference>
<dbReference type="KEGG" id="ppru:FDP22_12020"/>
<dbReference type="InterPro" id="IPR004143">
    <property type="entry name" value="BPL_LPL_catalytic"/>
</dbReference>
<dbReference type="Gene3D" id="3.30.930.10">
    <property type="entry name" value="Bira Bifunctional Protein, Domain 2"/>
    <property type="match status" value="1"/>
</dbReference>
<evidence type="ECO:0000313" key="2">
    <source>
        <dbReference type="EMBL" id="QDL92442.1"/>
    </source>
</evidence>
<dbReference type="InterPro" id="IPR045864">
    <property type="entry name" value="aa-tRNA-synth_II/BPL/LPL"/>
</dbReference>